<dbReference type="UniPathway" id="UPA00148"/>
<evidence type="ECO:0000256" key="3">
    <source>
        <dbReference type="ARBA" id="ARBA00022603"/>
    </source>
</evidence>
<evidence type="ECO:0000256" key="5">
    <source>
        <dbReference type="ARBA" id="ARBA00022691"/>
    </source>
</evidence>
<protein>
    <submittedName>
        <fullName evidence="8">Precorrin-3B C(17)-methyltransferase</fullName>
        <ecNumber evidence="8">2.1.1.131</ecNumber>
    </submittedName>
</protein>
<reference evidence="8 9" key="1">
    <citation type="submission" date="2019-09" db="EMBL/GenBank/DDBJ databases">
        <title>Whole-genome sequence of the purple sulfur bacterium Thiohalocapsa marina DSM 19078.</title>
        <authorList>
            <person name="Kyndt J.A."/>
            <person name="Meyer T.E."/>
        </authorList>
    </citation>
    <scope>NUCLEOTIDE SEQUENCE [LARGE SCALE GENOMIC DNA]</scope>
    <source>
        <strain evidence="8 9">DSM 19078</strain>
    </source>
</reference>
<keyword evidence="9" id="KW-1185">Reference proteome</keyword>
<comment type="pathway">
    <text evidence="1">Cofactor biosynthesis; adenosylcobalamin biosynthesis.</text>
</comment>
<dbReference type="Gene3D" id="3.40.1010.10">
    <property type="entry name" value="Cobalt-precorrin-4 Transmethylase, Domain 1"/>
    <property type="match status" value="1"/>
</dbReference>
<dbReference type="GO" id="GO:0032259">
    <property type="term" value="P:methylation"/>
    <property type="evidence" value="ECO:0007669"/>
    <property type="project" value="UniProtKB-KW"/>
</dbReference>
<dbReference type="PANTHER" id="PTHR47036">
    <property type="entry name" value="COBALT-FACTOR III C(17)-METHYLTRANSFERASE-RELATED"/>
    <property type="match status" value="1"/>
</dbReference>
<dbReference type="Proteomes" id="UP000322981">
    <property type="component" value="Unassembled WGS sequence"/>
</dbReference>
<proteinExistence type="predicted"/>
<dbReference type="InterPro" id="IPR000878">
    <property type="entry name" value="4pyrrol_Mease"/>
</dbReference>
<dbReference type="InterPro" id="IPR021744">
    <property type="entry name" value="CbiG_N"/>
</dbReference>
<dbReference type="InterPro" id="IPR014776">
    <property type="entry name" value="4pyrrole_Mease_sub2"/>
</dbReference>
<keyword evidence="4 8" id="KW-0808">Transferase</keyword>
<dbReference type="PANTHER" id="PTHR47036:SF1">
    <property type="entry name" value="COBALT-FACTOR III C(17)-METHYLTRANSFERASE-RELATED"/>
    <property type="match status" value="1"/>
</dbReference>
<gene>
    <name evidence="8" type="primary">cobJ</name>
    <name evidence="8" type="ORF">F2Q65_03335</name>
</gene>
<comment type="caution">
    <text evidence="8">The sequence shown here is derived from an EMBL/GenBank/DDBJ whole genome shotgun (WGS) entry which is preliminary data.</text>
</comment>
<keyword evidence="3 8" id="KW-0489">Methyltransferase</keyword>
<dbReference type="InterPro" id="IPR014777">
    <property type="entry name" value="4pyrrole_Mease_sub1"/>
</dbReference>
<sequence>MATPDTLPVQIVADDAGHALARRLQAHLHEHGHPVAGTRLGRPLTAETSAETLVETLAETLVSTFADILAGTPGEAHPCVVIGPVETIVRSLAQAMALRPTADASAQSAPVAAPVIAVTPDGATVIPLLGTGPEADALAHRIAEALGTTPVGLAHKKAQAQPQPRPGRLAVIGLGPGCAELMAPAVRDELTRAQDIVGYTTYVNMAGPFRPDQRILDSDNRVEMDRARLAFELAAQGRHVVVVSSGDPGVFAMATAVLEALDRSGEPAWKAVELVVLPGISAAQATAARIGAPLGHDFCVLSLSDNLKPWARIEQRLQHAALADLVIALYNPSSRARPWQLARALDLLRRYRAPATPVVLGRDVGRPAEQVTVTTLEQVRPEQVDMRTLVIVGSSLTRRFPRADGGDWVYTPRWYPDRPPTPRSHP</sequence>
<dbReference type="EMBL" id="VWXX01000003">
    <property type="protein sequence ID" value="KAA6186935.1"/>
    <property type="molecule type" value="Genomic_DNA"/>
</dbReference>
<dbReference type="NCBIfam" id="TIGR01466">
    <property type="entry name" value="cobJ_cbiH"/>
    <property type="match status" value="1"/>
</dbReference>
<dbReference type="AlphaFoldDB" id="A0A5M8FSM5"/>
<feature type="domain" description="Tetrapyrrole methylase" evidence="6">
    <location>
        <begin position="169"/>
        <end position="379"/>
    </location>
</feature>
<evidence type="ECO:0000256" key="1">
    <source>
        <dbReference type="ARBA" id="ARBA00004953"/>
    </source>
</evidence>
<feature type="domain" description="Cobalamin synthesis G N-terminal" evidence="7">
    <location>
        <begin position="77"/>
        <end position="151"/>
    </location>
</feature>
<dbReference type="InterPro" id="IPR051810">
    <property type="entry name" value="Precorrin_MeTrfase"/>
</dbReference>
<evidence type="ECO:0000259" key="6">
    <source>
        <dbReference type="Pfam" id="PF00590"/>
    </source>
</evidence>
<evidence type="ECO:0000313" key="8">
    <source>
        <dbReference type="EMBL" id="KAA6186935.1"/>
    </source>
</evidence>
<evidence type="ECO:0000256" key="2">
    <source>
        <dbReference type="ARBA" id="ARBA00022573"/>
    </source>
</evidence>
<dbReference type="GO" id="GO:0030789">
    <property type="term" value="F:precorrin-3B C17-methyltransferase activity"/>
    <property type="evidence" value="ECO:0007669"/>
    <property type="project" value="UniProtKB-EC"/>
</dbReference>
<organism evidence="8 9">
    <name type="scientific">Thiohalocapsa marina</name>
    <dbReference type="NCBI Taxonomy" id="424902"/>
    <lineage>
        <taxon>Bacteria</taxon>
        <taxon>Pseudomonadati</taxon>
        <taxon>Pseudomonadota</taxon>
        <taxon>Gammaproteobacteria</taxon>
        <taxon>Chromatiales</taxon>
        <taxon>Chromatiaceae</taxon>
        <taxon>Thiohalocapsa</taxon>
    </lineage>
</organism>
<dbReference type="RefSeq" id="WP_150090403.1">
    <property type="nucleotide sequence ID" value="NZ_JBFUOH010000120.1"/>
</dbReference>
<dbReference type="EC" id="2.1.1.131" evidence="8"/>
<dbReference type="OrthoDB" id="9772960at2"/>
<name>A0A5M8FSM5_9GAMM</name>
<evidence type="ECO:0000256" key="4">
    <source>
        <dbReference type="ARBA" id="ARBA00022679"/>
    </source>
</evidence>
<dbReference type="InterPro" id="IPR006363">
    <property type="entry name" value="Cbl_synth_CobJ/CibH_dom"/>
</dbReference>
<keyword evidence="5" id="KW-0949">S-adenosyl-L-methionine</keyword>
<dbReference type="Gene3D" id="3.30.950.10">
    <property type="entry name" value="Methyltransferase, Cobalt-precorrin-4 Transmethylase, Domain 2"/>
    <property type="match status" value="1"/>
</dbReference>
<dbReference type="InterPro" id="IPR035996">
    <property type="entry name" value="4pyrrol_Methylase_sf"/>
</dbReference>
<dbReference type="SUPFAM" id="SSF159672">
    <property type="entry name" value="CbiG N-terminal domain-like"/>
    <property type="match status" value="1"/>
</dbReference>
<evidence type="ECO:0000259" key="7">
    <source>
        <dbReference type="Pfam" id="PF11760"/>
    </source>
</evidence>
<dbReference type="GO" id="GO:0009236">
    <property type="term" value="P:cobalamin biosynthetic process"/>
    <property type="evidence" value="ECO:0007669"/>
    <property type="project" value="UniProtKB-UniPathway"/>
</dbReference>
<keyword evidence="2" id="KW-0169">Cobalamin biosynthesis</keyword>
<dbReference type="InterPro" id="IPR038029">
    <property type="entry name" value="GbiG_N_sf"/>
</dbReference>
<dbReference type="Pfam" id="PF00590">
    <property type="entry name" value="TP_methylase"/>
    <property type="match status" value="1"/>
</dbReference>
<dbReference type="Gene3D" id="3.40.50.11220">
    <property type="match status" value="1"/>
</dbReference>
<accession>A0A5M8FSM5</accession>
<dbReference type="Pfam" id="PF11760">
    <property type="entry name" value="CbiG_N"/>
    <property type="match status" value="1"/>
</dbReference>
<dbReference type="CDD" id="cd11646">
    <property type="entry name" value="Precorrin_3B_C17_MT"/>
    <property type="match status" value="1"/>
</dbReference>
<evidence type="ECO:0000313" key="9">
    <source>
        <dbReference type="Proteomes" id="UP000322981"/>
    </source>
</evidence>
<dbReference type="SUPFAM" id="SSF53790">
    <property type="entry name" value="Tetrapyrrole methylase"/>
    <property type="match status" value="1"/>
</dbReference>